<dbReference type="RefSeq" id="WP_153718748.1">
    <property type="nucleotide sequence ID" value="NZ_WJPP01000001.1"/>
</dbReference>
<evidence type="ECO:0000313" key="3">
    <source>
        <dbReference type="Proteomes" id="UP000433788"/>
    </source>
</evidence>
<evidence type="ECO:0000256" key="1">
    <source>
        <dbReference type="HAMAP-Rule" id="MF_00676"/>
    </source>
</evidence>
<protein>
    <recommendedName>
        <fullName evidence="1">UPF0260 protein GH984_01090</fullName>
    </recommendedName>
</protein>
<dbReference type="NCBIfam" id="NF003507">
    <property type="entry name" value="PRK05170.2-5"/>
    <property type="match status" value="1"/>
</dbReference>
<organism evidence="2 3">
    <name type="scientific">Spiribacter salilacus</name>
    <dbReference type="NCBI Taxonomy" id="2664894"/>
    <lineage>
        <taxon>Bacteria</taxon>
        <taxon>Pseudomonadati</taxon>
        <taxon>Pseudomonadota</taxon>
        <taxon>Gammaproteobacteria</taxon>
        <taxon>Chromatiales</taxon>
        <taxon>Ectothiorhodospiraceae</taxon>
        <taxon>Spiribacter</taxon>
    </lineage>
</organism>
<dbReference type="InterPro" id="IPR005358">
    <property type="entry name" value="Puta_zinc/iron-chelating_dom"/>
</dbReference>
<accession>A0A6N7QPK6</accession>
<sequence>MAALPFWERKTLAEMSNEEWESLCDGCAKCCRHQLEDIDTGKIHPTRVACQLLDTHTCRCSDYTRRHETVPDCIRLIPERMDEYHWLPKTCAYRRLHEGRGLADWHPLISGRSESVHEAGISMRGRLMSEKALPPQAELQDYLEDL</sequence>
<proteinExistence type="inferred from homology"/>
<comment type="caution">
    <text evidence="2">The sequence shown here is derived from an EMBL/GenBank/DDBJ whole genome shotgun (WGS) entry which is preliminary data.</text>
</comment>
<dbReference type="EMBL" id="WJPP01000001">
    <property type="protein sequence ID" value="MRH77309.1"/>
    <property type="molecule type" value="Genomic_DNA"/>
</dbReference>
<dbReference type="AlphaFoldDB" id="A0A6N7QPK6"/>
<dbReference type="NCBIfam" id="NF003501">
    <property type="entry name" value="PRK05170.1-5"/>
    <property type="match status" value="1"/>
</dbReference>
<dbReference type="PANTHER" id="PTHR37421">
    <property type="entry name" value="UPF0260 PROTEIN YCGN"/>
    <property type="match status" value="1"/>
</dbReference>
<dbReference type="Pfam" id="PF03692">
    <property type="entry name" value="CxxCxxCC"/>
    <property type="match status" value="1"/>
</dbReference>
<evidence type="ECO:0000313" key="2">
    <source>
        <dbReference type="EMBL" id="MRH77309.1"/>
    </source>
</evidence>
<dbReference type="Proteomes" id="UP000433788">
    <property type="component" value="Unassembled WGS sequence"/>
</dbReference>
<name>A0A6N7QPK6_9GAMM</name>
<keyword evidence="3" id="KW-1185">Reference proteome</keyword>
<comment type="similarity">
    <text evidence="1">Belongs to the UPF0260 family.</text>
</comment>
<dbReference type="InterPro" id="IPR008228">
    <property type="entry name" value="UCP006173"/>
</dbReference>
<gene>
    <name evidence="2" type="ORF">GH984_01090</name>
</gene>
<dbReference type="PIRSF" id="PIRSF006173">
    <property type="entry name" value="UCP006173"/>
    <property type="match status" value="1"/>
</dbReference>
<dbReference type="PANTHER" id="PTHR37421:SF1">
    <property type="entry name" value="UPF0260 PROTEIN YCGN"/>
    <property type="match status" value="1"/>
</dbReference>
<dbReference type="HAMAP" id="MF_00676">
    <property type="entry name" value="UPF0260"/>
    <property type="match status" value="1"/>
</dbReference>
<reference evidence="2 3" key="1">
    <citation type="submission" date="2019-11" db="EMBL/GenBank/DDBJ databases">
        <authorList>
            <person name="Zhang X.Y."/>
        </authorList>
    </citation>
    <scope>NUCLEOTIDE SEQUENCE [LARGE SCALE GENOMIC DNA]</scope>
    <source>
        <strain evidence="2 3">C176</strain>
    </source>
</reference>